<evidence type="ECO:0000313" key="19">
    <source>
        <dbReference type="Proteomes" id="UP000504608"/>
    </source>
</evidence>
<feature type="region of interest" description="Disordered" evidence="17">
    <location>
        <begin position="887"/>
        <end position="923"/>
    </location>
</feature>
<dbReference type="RefSeq" id="XP_022984016.1">
    <property type="nucleotide sequence ID" value="XM_023128248.1"/>
</dbReference>
<keyword evidence="4" id="KW-0934">Plastid</keyword>
<evidence type="ECO:0000256" key="10">
    <source>
        <dbReference type="ARBA" id="ARBA00022842"/>
    </source>
</evidence>
<feature type="compositionally biased region" description="Basic and acidic residues" evidence="17">
    <location>
        <begin position="993"/>
        <end position="1006"/>
    </location>
</feature>
<protein>
    <submittedName>
        <fullName evidence="20">Translocase of chloroplast 159, chloroplastic-like isoform X1</fullName>
    </submittedName>
</protein>
<dbReference type="KEGG" id="cmax:111482463"/>
<evidence type="ECO:0000256" key="9">
    <source>
        <dbReference type="ARBA" id="ARBA00022805"/>
    </source>
</evidence>
<keyword evidence="6" id="KW-0479">Metal-binding</keyword>
<keyword evidence="13" id="KW-0342">GTP-binding</keyword>
<evidence type="ECO:0000256" key="3">
    <source>
        <dbReference type="ARBA" id="ARBA00022528"/>
    </source>
</evidence>
<dbReference type="GO" id="GO:0045036">
    <property type="term" value="P:protein targeting to chloroplast"/>
    <property type="evidence" value="ECO:0007669"/>
    <property type="project" value="InterPro"/>
</dbReference>
<keyword evidence="5" id="KW-0812">Transmembrane</keyword>
<evidence type="ECO:0000256" key="8">
    <source>
        <dbReference type="ARBA" id="ARBA00022801"/>
    </source>
</evidence>
<proteinExistence type="inferred from homology"/>
<keyword evidence="11" id="KW-0653">Protein transport</keyword>
<accession>A0A6J1J406</accession>
<feature type="domain" description="AIG1-type G" evidence="18">
    <location>
        <begin position="1075"/>
        <end position="1316"/>
    </location>
</feature>
<evidence type="ECO:0000256" key="6">
    <source>
        <dbReference type="ARBA" id="ARBA00022723"/>
    </source>
</evidence>
<evidence type="ECO:0000259" key="18">
    <source>
        <dbReference type="PROSITE" id="PS51720"/>
    </source>
</evidence>
<feature type="region of interest" description="Disordered" evidence="17">
    <location>
        <begin position="1331"/>
        <end position="1350"/>
    </location>
</feature>
<dbReference type="Pfam" id="PF04548">
    <property type="entry name" value="AIG1"/>
    <property type="match status" value="1"/>
</dbReference>
<dbReference type="InterPro" id="IPR006703">
    <property type="entry name" value="G_AIG1"/>
</dbReference>
<keyword evidence="2" id="KW-0813">Transport</keyword>
<keyword evidence="14" id="KW-0472">Membrane</keyword>
<feature type="region of interest" description="Disordered" evidence="17">
    <location>
        <begin position="228"/>
        <end position="372"/>
    </location>
</feature>
<dbReference type="SUPFAM" id="SSF52540">
    <property type="entry name" value="P-loop containing nucleoside triphosphate hydrolases"/>
    <property type="match status" value="1"/>
</dbReference>
<feature type="compositionally biased region" description="Basic and acidic residues" evidence="17">
    <location>
        <begin position="599"/>
        <end position="608"/>
    </location>
</feature>
<feature type="compositionally biased region" description="Basic and acidic residues" evidence="17">
    <location>
        <begin position="250"/>
        <end position="275"/>
    </location>
</feature>
<dbReference type="GO" id="GO:0009707">
    <property type="term" value="C:chloroplast outer membrane"/>
    <property type="evidence" value="ECO:0007669"/>
    <property type="project" value="UniProtKB-SubCell"/>
</dbReference>
<evidence type="ECO:0000256" key="12">
    <source>
        <dbReference type="ARBA" id="ARBA00022989"/>
    </source>
</evidence>
<sequence>MESKDLSQEPSLQNSAFSGSSSTYSSSFSSSSVDSNVDMPSREMEVSEIKTSVGGDGDGSDGGGSETEGFLSGEEEFESAFDRPIVEYPEEESFGNSIKGGDSGRSFVSCSEFSASGSVRPTAKISVDSDVEEEDDGLQVDESLGRNEEIDDKVDGEDFVDSKGNEIEIPVEKEETLVSGGNADVSDVVNEGDASQVYERTFELSGNTKESDVPESSIAEDVGSVFEETANGEKQVSEEDELNDVTVEQRQNEASKGGKEAELNKESPMTEKQADEGIGLNEKVVAEIVEQLKEQESPGSSSDDKADLGDKASSKLSKLADGKQEAETEKGSLMAENQADGEVELNDKVAAEDGEQLKNLETGSPVDDKPVLGDDEISKFIKLADGGQVEIDKGSPVVEMQADGIILNDMEDAEDGEQLPKLESGSSVDSKDDQDDQANSKVAELENSYFLELADGEEEAEMDKGSSVAEMQADRKIILNEMENAEDGKRLPKLESGSSVDSKDDQDDQANSKVAELENSEFLELADEGEEAEMDKGSSVAMMQADRKTILNEMEDAEDGEQLPKLESGSSVDSKADQDDQANSKVAELENSKFLEVADGGKEAEVDKGSPVAEIQADGEILNDKEDAEDGEQFPKLEPGSSVDSKADQDDQANSKVAELADEFTDSVLDNKILHESSLVSVTAAVGNPEEIKDVGNRETADLENGAAKLDNGFDNVGHETDDSVDLNSLVSNPEIDNNMLEVSIAVAAEEAVSHGDREIVASDIAKNENLAAMDVEDQQPDEQDSKYDSKIREDLPGKVEPKPSQEARSLVKESIPDNASVIDSGISDVPEALKPVLNEVDGAKHPLDEEGDIEGSVTDGETEGEIFGSSEAAREFMEELERASGAGFHSGAESSIDQSQRIDGQIVTDSDEADTDDEGDGKELFDSAALAALLKAARDAGSDGGPITVTSQDGSRLFSIERPAGLGSSLVTGKNASRPSRPLSFTPANPRVGDDSENKLSEEEKSKLQKLQQKRVNFLRLVQRLGVSPDDSLVAQVLYRFGLVAGRSTGQLFSFDNAKNTAMQLEAEGKEDLDFSLNILVLGKSGVGKSATINSIFGEDKTPINAFGPGTTSVKEIIGTVEGVKIRIFDSPGLRSSSSERRINHRILSSIKNVMKKFPPDIVLYVDRLDNQTRDLNDLLLLRSVSSYLGSSVWKNAIITLTHAASAPPDGPSGSPLGYEVFVAQRSHVLQQTVAQAVGDLRILNPTLMNPVSLVENHPSCRKNRDGQKVLPNGQSWRPQLLLLCFSIKVLAEVGNLSKAPETFDHRKLFGLRSRSPPLPYLLSGLLQSRTHPKLPSDQNGDNGDSDIDLAELYDSDQEEEEDEYDQLPPFKPLRKSQVSKLSKEQRKAYFEEYDYRVKLLQKKQWKEELKRMRDMKKGQQPTVDDYGYMGEDDQENGGPAAVQVPLPDMALPPSFDGDNPAYRFRFLEPTSQFLARPVLDTHGWDHDCGYDGVNLEHSMAIVSRFPAAVAVQITKDKKEFNIHLDSSISAKHGENGSTMAGFDIQNIGRQLAYILRGETKFKNFRKNKTAAGVSVTFLGENVCPGFKVEDQITLGKRVVLVGSTGTVRSQGDSAFGANLEMRLREADFPIGQDQSSLGLSLVKWRGDTALGANFQSQFSVGRSYKMAVRAGINNKLSGQISVKTSSSDQLQIALLALLPVARAIYNSLRPGVAEHYSAY</sequence>
<reference evidence="20" key="1">
    <citation type="submission" date="2025-08" db="UniProtKB">
        <authorList>
            <consortium name="RefSeq"/>
        </authorList>
    </citation>
    <scope>IDENTIFICATION</scope>
    <source>
        <tissue evidence="20">Young leaves</tissue>
    </source>
</reference>
<dbReference type="PANTHER" id="PTHR10903:SF120">
    <property type="entry name" value="TRANSLOCASE OF CHLOROPLAST 159, CHLOROPLASTIC"/>
    <property type="match status" value="1"/>
</dbReference>
<evidence type="ECO:0000256" key="17">
    <source>
        <dbReference type="SAM" id="MobiDB-lite"/>
    </source>
</evidence>
<evidence type="ECO:0000256" key="1">
    <source>
        <dbReference type="ARBA" id="ARBA00001946"/>
    </source>
</evidence>
<dbReference type="PROSITE" id="PS51720">
    <property type="entry name" value="G_AIG1"/>
    <property type="match status" value="1"/>
</dbReference>
<feature type="region of interest" description="Disordered" evidence="17">
    <location>
        <begin position="775"/>
        <end position="816"/>
    </location>
</feature>
<evidence type="ECO:0000256" key="13">
    <source>
        <dbReference type="ARBA" id="ARBA00023134"/>
    </source>
</evidence>
<dbReference type="InterPro" id="IPR027417">
    <property type="entry name" value="P-loop_NTPase"/>
</dbReference>
<evidence type="ECO:0000256" key="7">
    <source>
        <dbReference type="ARBA" id="ARBA00022741"/>
    </source>
</evidence>
<dbReference type="InterPro" id="IPR024283">
    <property type="entry name" value="TOC159_MAD"/>
</dbReference>
<keyword evidence="8" id="KW-0378">Hydrolase</keyword>
<feature type="compositionally biased region" description="Polar residues" evidence="17">
    <location>
        <begin position="970"/>
        <end position="979"/>
    </location>
</feature>
<keyword evidence="10" id="KW-0460">Magnesium</keyword>
<feature type="compositionally biased region" description="Polar residues" evidence="17">
    <location>
        <begin position="893"/>
        <end position="903"/>
    </location>
</feature>
<comment type="cofactor">
    <cofactor evidence="1">
        <name>Mg(2+)</name>
        <dbReference type="ChEBI" id="CHEBI:18420"/>
    </cofactor>
</comment>
<evidence type="ECO:0000256" key="2">
    <source>
        <dbReference type="ARBA" id="ARBA00022448"/>
    </source>
</evidence>
<evidence type="ECO:0000256" key="16">
    <source>
        <dbReference type="ARBA" id="ARBA00023775"/>
    </source>
</evidence>
<feature type="compositionally biased region" description="Acidic residues" evidence="17">
    <location>
        <begin position="129"/>
        <end position="139"/>
    </location>
</feature>
<keyword evidence="7" id="KW-0547">Nucleotide-binding</keyword>
<dbReference type="Proteomes" id="UP000504608">
    <property type="component" value="Unplaced"/>
</dbReference>
<dbReference type="Pfam" id="PF11886">
    <property type="entry name" value="TOC159_MAD"/>
    <property type="match status" value="1"/>
</dbReference>
<dbReference type="GO" id="GO:0015031">
    <property type="term" value="P:protein transport"/>
    <property type="evidence" value="ECO:0007669"/>
    <property type="project" value="UniProtKB-KW"/>
</dbReference>
<dbReference type="OrthoDB" id="8954335at2759"/>
<feature type="compositionally biased region" description="Basic and acidic residues" evidence="17">
    <location>
        <begin position="290"/>
        <end position="330"/>
    </location>
</feature>
<dbReference type="PANTHER" id="PTHR10903">
    <property type="entry name" value="GTPASE, IMAP FAMILY MEMBER-RELATED"/>
    <property type="match status" value="1"/>
</dbReference>
<name>A0A6J1J406_CUCMA</name>
<dbReference type="Gene3D" id="3.40.50.300">
    <property type="entry name" value="P-loop containing nucleotide triphosphate hydrolases"/>
    <property type="match status" value="1"/>
</dbReference>
<dbReference type="NCBIfam" id="TIGR00993">
    <property type="entry name" value="3a0901s04IAP86"/>
    <property type="match status" value="1"/>
</dbReference>
<feature type="region of interest" description="Disordered" evidence="17">
    <location>
        <begin position="407"/>
        <end position="656"/>
    </location>
</feature>
<dbReference type="InterPro" id="IPR005690">
    <property type="entry name" value="Toc86_159"/>
</dbReference>
<feature type="region of interest" description="Disordered" evidence="17">
    <location>
        <begin position="1358"/>
        <end position="1380"/>
    </location>
</feature>
<dbReference type="GeneID" id="111482463"/>
<dbReference type="GO" id="GO:0005525">
    <property type="term" value="F:GTP binding"/>
    <property type="evidence" value="ECO:0007669"/>
    <property type="project" value="UniProtKB-KW"/>
</dbReference>
<evidence type="ECO:0000256" key="15">
    <source>
        <dbReference type="ARBA" id="ARBA00023766"/>
    </source>
</evidence>
<keyword evidence="12" id="KW-1133">Transmembrane helix</keyword>
<gene>
    <name evidence="20" type="primary">LOC111482463</name>
</gene>
<feature type="compositionally biased region" description="Acidic residues" evidence="17">
    <location>
        <begin position="518"/>
        <end position="533"/>
    </location>
</feature>
<feature type="compositionally biased region" description="Basic and acidic residues" evidence="17">
    <location>
        <begin position="784"/>
        <end position="816"/>
    </location>
</feature>
<dbReference type="GO" id="GO:0003924">
    <property type="term" value="F:GTPase activity"/>
    <property type="evidence" value="ECO:0007669"/>
    <property type="project" value="InterPro"/>
</dbReference>
<feature type="compositionally biased region" description="Polar residues" evidence="17">
    <location>
        <begin position="106"/>
        <end position="119"/>
    </location>
</feature>
<feature type="region of interest" description="Disordered" evidence="17">
    <location>
        <begin position="843"/>
        <end position="864"/>
    </location>
</feature>
<evidence type="ECO:0000256" key="14">
    <source>
        <dbReference type="ARBA" id="ARBA00023136"/>
    </source>
</evidence>
<keyword evidence="3" id="KW-0150">Chloroplast</keyword>
<comment type="subcellular location">
    <subcellularLocation>
        <location evidence="15">Plastid</location>
        <location evidence="15">Chloroplast outer membrane</location>
        <topology evidence="15">Single-pass membrane protein</topology>
    </subcellularLocation>
</comment>
<dbReference type="GO" id="GO:0046872">
    <property type="term" value="F:metal ion binding"/>
    <property type="evidence" value="ECO:0007669"/>
    <property type="project" value="UniProtKB-KW"/>
</dbReference>
<comment type="similarity">
    <text evidence="16">Belongs to the TRAFAC class TrmE-Era-EngA-EngB-Septin-like GTPase superfamily. AIG1/Toc34/Toc159-like paraseptin GTPase family. TOC159 subfamily.</text>
</comment>
<feature type="compositionally biased region" description="Basic and acidic residues" evidence="17">
    <location>
        <begin position="345"/>
        <end position="358"/>
    </location>
</feature>
<feature type="compositionally biased region" description="Acidic residues" evidence="17">
    <location>
        <begin position="910"/>
        <end position="921"/>
    </location>
</feature>
<evidence type="ECO:0000313" key="20">
    <source>
        <dbReference type="RefSeq" id="XP_022984016.1"/>
    </source>
</evidence>
<organism evidence="19 20">
    <name type="scientific">Cucurbita maxima</name>
    <name type="common">Pumpkin</name>
    <name type="synonym">Winter squash</name>
    <dbReference type="NCBI Taxonomy" id="3661"/>
    <lineage>
        <taxon>Eukaryota</taxon>
        <taxon>Viridiplantae</taxon>
        <taxon>Streptophyta</taxon>
        <taxon>Embryophyta</taxon>
        <taxon>Tracheophyta</taxon>
        <taxon>Spermatophyta</taxon>
        <taxon>Magnoliopsida</taxon>
        <taxon>eudicotyledons</taxon>
        <taxon>Gunneridae</taxon>
        <taxon>Pentapetalae</taxon>
        <taxon>rosids</taxon>
        <taxon>fabids</taxon>
        <taxon>Cucurbitales</taxon>
        <taxon>Cucurbitaceae</taxon>
        <taxon>Cucurbiteae</taxon>
        <taxon>Cucurbita</taxon>
    </lineage>
</organism>
<keyword evidence="9" id="KW-1002">Plastid outer membrane</keyword>
<evidence type="ECO:0000256" key="4">
    <source>
        <dbReference type="ARBA" id="ARBA00022640"/>
    </source>
</evidence>
<dbReference type="InterPro" id="IPR045058">
    <property type="entry name" value="GIMA/IAN/Toc"/>
</dbReference>
<keyword evidence="19" id="KW-1185">Reference proteome</keyword>
<feature type="compositionally biased region" description="Gly residues" evidence="17">
    <location>
        <begin position="54"/>
        <end position="66"/>
    </location>
</feature>
<evidence type="ECO:0000256" key="5">
    <source>
        <dbReference type="ARBA" id="ARBA00022692"/>
    </source>
</evidence>
<feature type="region of interest" description="Disordered" evidence="17">
    <location>
        <begin position="969"/>
        <end position="1006"/>
    </location>
</feature>
<feature type="compositionally biased region" description="Low complexity" evidence="17">
    <location>
        <begin position="15"/>
        <end position="35"/>
    </location>
</feature>
<feature type="compositionally biased region" description="Acidic residues" evidence="17">
    <location>
        <begin position="1358"/>
        <end position="1367"/>
    </location>
</feature>
<feature type="region of interest" description="Disordered" evidence="17">
    <location>
        <begin position="1"/>
        <end position="146"/>
    </location>
</feature>
<evidence type="ECO:0000256" key="11">
    <source>
        <dbReference type="ARBA" id="ARBA00022927"/>
    </source>
</evidence>
<dbReference type="FunFam" id="3.40.50.300:FF:000413">
    <property type="entry name" value="Translocase of chloroplast 120, chloroplastic"/>
    <property type="match status" value="1"/>
</dbReference>